<protein>
    <submittedName>
        <fullName evidence="1">Type II toxin-antitoxin system PemK/MazF family toxin</fullName>
    </submittedName>
</protein>
<sequence>MKPGSIILIKLQQADGGPKQRPAIVLKQMPGYGDFLVCGISSRLQQTIPEFDEVLRSNSINGLKVTSVIRLGFLDVIPAKHIVEVIGRVPDVLYNSLLQRLADYLKQIET</sequence>
<dbReference type="EMBL" id="WPIN01000014">
    <property type="protein sequence ID" value="MVM34100.1"/>
    <property type="molecule type" value="Genomic_DNA"/>
</dbReference>
<dbReference type="GO" id="GO:0003677">
    <property type="term" value="F:DNA binding"/>
    <property type="evidence" value="ECO:0007669"/>
    <property type="project" value="InterPro"/>
</dbReference>
<organism evidence="1 2">
    <name type="scientific">Spirosoma arboris</name>
    <dbReference type="NCBI Taxonomy" id="2682092"/>
    <lineage>
        <taxon>Bacteria</taxon>
        <taxon>Pseudomonadati</taxon>
        <taxon>Bacteroidota</taxon>
        <taxon>Cytophagia</taxon>
        <taxon>Cytophagales</taxon>
        <taxon>Cytophagaceae</taxon>
        <taxon>Spirosoma</taxon>
    </lineage>
</organism>
<accession>A0A7K1SJW9</accession>
<evidence type="ECO:0000313" key="2">
    <source>
        <dbReference type="Proteomes" id="UP000436006"/>
    </source>
</evidence>
<dbReference type="InterPro" id="IPR003477">
    <property type="entry name" value="PemK-like"/>
</dbReference>
<proteinExistence type="predicted"/>
<name>A0A7K1SJW9_9BACT</name>
<dbReference type="Proteomes" id="UP000436006">
    <property type="component" value="Unassembled WGS sequence"/>
</dbReference>
<reference evidence="1 2" key="1">
    <citation type="submission" date="2019-12" db="EMBL/GenBank/DDBJ databases">
        <title>Spirosoma sp. HMF4905 genome sequencing and assembly.</title>
        <authorList>
            <person name="Kang H."/>
            <person name="Cha I."/>
            <person name="Kim H."/>
            <person name="Joh K."/>
        </authorList>
    </citation>
    <scope>NUCLEOTIDE SEQUENCE [LARGE SCALE GENOMIC DNA]</scope>
    <source>
        <strain evidence="1 2">HMF4905</strain>
    </source>
</reference>
<dbReference type="Pfam" id="PF02452">
    <property type="entry name" value="PemK_toxin"/>
    <property type="match status" value="1"/>
</dbReference>
<keyword evidence="2" id="KW-1185">Reference proteome</keyword>
<dbReference type="AlphaFoldDB" id="A0A7K1SJW9"/>
<dbReference type="InterPro" id="IPR011067">
    <property type="entry name" value="Plasmid_toxin/cell-grow_inhib"/>
</dbReference>
<evidence type="ECO:0000313" key="1">
    <source>
        <dbReference type="EMBL" id="MVM34100.1"/>
    </source>
</evidence>
<dbReference type="SUPFAM" id="SSF50118">
    <property type="entry name" value="Cell growth inhibitor/plasmid maintenance toxic component"/>
    <property type="match status" value="1"/>
</dbReference>
<comment type="caution">
    <text evidence="1">The sequence shown here is derived from an EMBL/GenBank/DDBJ whole genome shotgun (WGS) entry which is preliminary data.</text>
</comment>
<gene>
    <name evidence="1" type="ORF">GO755_28970</name>
</gene>
<dbReference type="Gene3D" id="2.30.30.110">
    <property type="match status" value="1"/>
</dbReference>